<evidence type="ECO:0000256" key="7">
    <source>
        <dbReference type="ARBA" id="ARBA00022679"/>
    </source>
</evidence>
<dbReference type="EMBL" id="BPQQ01000031">
    <property type="protein sequence ID" value="GJE00697.1"/>
    <property type="molecule type" value="Genomic_DNA"/>
</dbReference>
<dbReference type="InterPro" id="IPR023346">
    <property type="entry name" value="Lysozyme-like_dom_sf"/>
</dbReference>
<evidence type="ECO:0000313" key="15">
    <source>
        <dbReference type="EMBL" id="GJE00697.1"/>
    </source>
</evidence>
<dbReference type="InterPro" id="IPR012338">
    <property type="entry name" value="Beta-lactam/transpept-like"/>
</dbReference>
<keyword evidence="9" id="KW-0511">Multifunctional enzyme</keyword>
<keyword evidence="4" id="KW-0121">Carboxypeptidase</keyword>
<keyword evidence="16" id="KW-1185">Reference proteome</keyword>
<keyword evidence="6" id="KW-0328">Glycosyltransferase</keyword>
<keyword evidence="7" id="KW-0808">Transferase</keyword>
<keyword evidence="5" id="KW-0645">Protease</keyword>
<evidence type="ECO:0000256" key="5">
    <source>
        <dbReference type="ARBA" id="ARBA00022670"/>
    </source>
</evidence>
<comment type="similarity">
    <text evidence="2">In the C-terminal section; belongs to the transpeptidase family.</text>
</comment>
<evidence type="ECO:0000256" key="3">
    <source>
        <dbReference type="ARBA" id="ARBA00007739"/>
    </source>
</evidence>
<dbReference type="InterPro" id="IPR001460">
    <property type="entry name" value="PCN-bd_Tpept"/>
</dbReference>
<dbReference type="SUPFAM" id="SSF56601">
    <property type="entry name" value="beta-lactamase/transpeptidase-like"/>
    <property type="match status" value="1"/>
</dbReference>
<evidence type="ECO:0000256" key="2">
    <source>
        <dbReference type="ARBA" id="ARBA00007090"/>
    </source>
</evidence>
<name>A0ABQ4SCD5_9HYPH</name>
<dbReference type="Gene3D" id="3.40.710.10">
    <property type="entry name" value="DD-peptidase/beta-lactamase superfamily"/>
    <property type="match status" value="1"/>
</dbReference>
<evidence type="ECO:0000256" key="4">
    <source>
        <dbReference type="ARBA" id="ARBA00022645"/>
    </source>
</evidence>
<feature type="region of interest" description="Disordered" evidence="12">
    <location>
        <begin position="717"/>
        <end position="740"/>
    </location>
</feature>
<dbReference type="Pfam" id="PF00912">
    <property type="entry name" value="Transgly"/>
    <property type="match status" value="1"/>
</dbReference>
<reference evidence="15" key="2">
    <citation type="submission" date="2021-08" db="EMBL/GenBank/DDBJ databases">
        <authorList>
            <person name="Tani A."/>
            <person name="Ola A."/>
            <person name="Ogura Y."/>
            <person name="Katsura K."/>
            <person name="Hayashi T."/>
        </authorList>
    </citation>
    <scope>NUCLEOTIDE SEQUENCE</scope>
    <source>
        <strain evidence="15">DSM 17168</strain>
    </source>
</reference>
<evidence type="ECO:0000256" key="12">
    <source>
        <dbReference type="SAM" id="MobiDB-lite"/>
    </source>
</evidence>
<evidence type="ECO:0000256" key="9">
    <source>
        <dbReference type="ARBA" id="ARBA00023268"/>
    </source>
</evidence>
<protein>
    <recommendedName>
        <fullName evidence="10">peptidoglycan glycosyltransferase</fullName>
        <ecNumber evidence="10">2.4.99.28</ecNumber>
    </recommendedName>
</protein>
<evidence type="ECO:0000256" key="6">
    <source>
        <dbReference type="ARBA" id="ARBA00022676"/>
    </source>
</evidence>
<dbReference type="Pfam" id="PF00905">
    <property type="entry name" value="Transpeptidase"/>
    <property type="match status" value="1"/>
</dbReference>
<dbReference type="Proteomes" id="UP001055153">
    <property type="component" value="Unassembled WGS sequence"/>
</dbReference>
<feature type="domain" description="Penicillin-binding protein transpeptidase" evidence="13">
    <location>
        <begin position="546"/>
        <end position="678"/>
    </location>
</feature>
<dbReference type="EC" id="2.4.99.28" evidence="10"/>
<proteinExistence type="inferred from homology"/>
<sequence length="740" mass="80900">MDVSRIGRMLRRAVVSAGVVAVLAVALVGALVARRIAALPDDPTLRMRLTSAHLLAVPRPGDPGGLDVHCHCPLPVRLEQVPLDLPYAVIRREDRRFLKHGGVDLKGLLSAAKDTVRGRPRGGSTITMQLAKNTLLDPNDRGHVRKLVEIWAALRIERVLSKREILEAYLNIVPFPGNRTGIEQGAQYLFNKSAASLTQVEAAAMAATLHGPNRYDVWRPEPRGSALRLSEIRRIQEYSRKERFGPEGCARYKRDLERSFLRSRHPGRSSLAELTRDERQPLLAAFRQVNALSICRRQRLRAQTMLVLDTFPAPATRAGREQRRAGLDRLVTLRQRPAAEPPRLETRWYVEVALRELARRGLVREERIGDALVYRPGATDRFRAYLALGGRQQRAADLVVQRAAAEDRAAALVDLTPDGFLVALASRAVYPDKAHLNLASGEPRPIASLAKAVVLATALADKRRLSSPAFDEDSAEYANERCLVKGGRRPAADLARAGRAEGRVDLRTAFAASLNCAFVNLAFEPGRGRRIKALWGDLGLADMAADNLQLALGGISATPLQMAAVYATLVRGGARVVPRAVREVAGLDGAAIPARAPPQPGPSVIGAAVAAGMQEALRHVAMMEPTRIGGHAVHSTVAGLFQRMQERKRLFGKTGTHDGQHRYDPRHAAFVRDGWFVGGVRGRSVSAHWTGQSTDRSISGATAARDFRDYREILQSLDAAPHKAPRPGRPPAMRQVADAE</sequence>
<evidence type="ECO:0000256" key="11">
    <source>
        <dbReference type="ARBA" id="ARBA00049902"/>
    </source>
</evidence>
<comment type="catalytic activity">
    <reaction evidence="11">
        <text>[GlcNAc-(1-&gt;4)-Mur2Ac(oyl-L-Ala-gamma-D-Glu-L-Lys-D-Ala-D-Ala)](n)-di-trans,octa-cis-undecaprenyl diphosphate + beta-D-GlcNAc-(1-&gt;4)-Mur2Ac(oyl-L-Ala-gamma-D-Glu-L-Lys-D-Ala-D-Ala)-di-trans,octa-cis-undecaprenyl diphosphate = [GlcNAc-(1-&gt;4)-Mur2Ac(oyl-L-Ala-gamma-D-Glu-L-Lys-D-Ala-D-Ala)](n+1)-di-trans,octa-cis-undecaprenyl diphosphate + di-trans,octa-cis-undecaprenyl diphosphate + H(+)</text>
        <dbReference type="Rhea" id="RHEA:23708"/>
        <dbReference type="Rhea" id="RHEA-COMP:9602"/>
        <dbReference type="Rhea" id="RHEA-COMP:9603"/>
        <dbReference type="ChEBI" id="CHEBI:15378"/>
        <dbReference type="ChEBI" id="CHEBI:58405"/>
        <dbReference type="ChEBI" id="CHEBI:60033"/>
        <dbReference type="ChEBI" id="CHEBI:78435"/>
        <dbReference type="EC" id="2.4.99.28"/>
    </reaction>
</comment>
<evidence type="ECO:0000256" key="1">
    <source>
        <dbReference type="ARBA" id="ARBA00004752"/>
    </source>
</evidence>
<evidence type="ECO:0000256" key="10">
    <source>
        <dbReference type="ARBA" id="ARBA00044770"/>
    </source>
</evidence>
<dbReference type="SUPFAM" id="SSF53955">
    <property type="entry name" value="Lysozyme-like"/>
    <property type="match status" value="1"/>
</dbReference>
<keyword evidence="8" id="KW-0378">Hydrolase</keyword>
<comment type="caution">
    <text evidence="15">The sequence shown here is derived from an EMBL/GenBank/DDBJ whole genome shotgun (WGS) entry which is preliminary data.</text>
</comment>
<dbReference type="InterPro" id="IPR036950">
    <property type="entry name" value="PBP_transglycosylase"/>
</dbReference>
<dbReference type="PANTHER" id="PTHR32282:SF33">
    <property type="entry name" value="PEPTIDOGLYCAN GLYCOSYLTRANSFERASE"/>
    <property type="match status" value="1"/>
</dbReference>
<evidence type="ECO:0000259" key="14">
    <source>
        <dbReference type="Pfam" id="PF00912"/>
    </source>
</evidence>
<reference evidence="15" key="1">
    <citation type="journal article" date="2021" name="Front. Microbiol.">
        <title>Comprehensive Comparative Genomics and Phenotyping of Methylobacterium Species.</title>
        <authorList>
            <person name="Alessa O."/>
            <person name="Ogura Y."/>
            <person name="Fujitani Y."/>
            <person name="Takami H."/>
            <person name="Hayashi T."/>
            <person name="Sahin N."/>
            <person name="Tani A."/>
        </authorList>
    </citation>
    <scope>NUCLEOTIDE SEQUENCE</scope>
    <source>
        <strain evidence="15">DSM 17168</strain>
    </source>
</reference>
<evidence type="ECO:0000259" key="13">
    <source>
        <dbReference type="Pfam" id="PF00905"/>
    </source>
</evidence>
<accession>A0ABQ4SCD5</accession>
<organism evidence="15 16">
    <name type="scientific">Methylobacterium isbiliense</name>
    <dbReference type="NCBI Taxonomy" id="315478"/>
    <lineage>
        <taxon>Bacteria</taxon>
        <taxon>Pseudomonadati</taxon>
        <taxon>Pseudomonadota</taxon>
        <taxon>Alphaproteobacteria</taxon>
        <taxon>Hyphomicrobiales</taxon>
        <taxon>Methylobacteriaceae</taxon>
        <taxon>Methylobacterium</taxon>
    </lineage>
</organism>
<dbReference type="InterPro" id="IPR001264">
    <property type="entry name" value="Glyco_trans_51"/>
</dbReference>
<evidence type="ECO:0000256" key="8">
    <source>
        <dbReference type="ARBA" id="ARBA00022801"/>
    </source>
</evidence>
<feature type="domain" description="Glycosyl transferase family 51" evidence="14">
    <location>
        <begin position="76"/>
        <end position="220"/>
    </location>
</feature>
<dbReference type="InterPro" id="IPR050396">
    <property type="entry name" value="Glycosyltr_51/Transpeptidase"/>
</dbReference>
<evidence type="ECO:0000313" key="16">
    <source>
        <dbReference type="Proteomes" id="UP001055153"/>
    </source>
</evidence>
<comment type="similarity">
    <text evidence="3">In the N-terminal section; belongs to the glycosyltransferase 51 family.</text>
</comment>
<dbReference type="Gene3D" id="1.10.3810.10">
    <property type="entry name" value="Biosynthetic peptidoglycan transglycosylase-like"/>
    <property type="match status" value="1"/>
</dbReference>
<dbReference type="PANTHER" id="PTHR32282">
    <property type="entry name" value="BINDING PROTEIN TRANSPEPTIDASE, PUTATIVE-RELATED"/>
    <property type="match status" value="1"/>
</dbReference>
<gene>
    <name evidence="15" type="primary">mrcA_2</name>
    <name evidence="15" type="ORF">GMJLKIPL_2623</name>
</gene>
<comment type="pathway">
    <text evidence="1">Cell wall biogenesis; peptidoglycan biosynthesis.</text>
</comment>